<feature type="compositionally biased region" description="Basic and acidic residues" evidence="5">
    <location>
        <begin position="434"/>
        <end position="443"/>
    </location>
</feature>
<evidence type="ECO:0000256" key="3">
    <source>
        <dbReference type="ARBA" id="ARBA00022989"/>
    </source>
</evidence>
<dbReference type="InterPro" id="IPR053247">
    <property type="entry name" value="GPCR_GPR1/git3-like"/>
</dbReference>
<protein>
    <recommendedName>
        <fullName evidence="9">G-protein coupled receptors family 2 profile 2 domain-containing protein</fullName>
    </recommendedName>
</protein>
<evidence type="ECO:0000256" key="1">
    <source>
        <dbReference type="ARBA" id="ARBA00004141"/>
    </source>
</evidence>
<feature type="transmembrane region" description="Helical" evidence="6">
    <location>
        <begin position="140"/>
        <end position="159"/>
    </location>
</feature>
<feature type="transmembrane region" description="Helical" evidence="6">
    <location>
        <begin position="100"/>
        <end position="120"/>
    </location>
</feature>
<evidence type="ECO:0008006" key="9">
    <source>
        <dbReference type="Google" id="ProtNLM"/>
    </source>
</evidence>
<keyword evidence="3 6" id="KW-1133">Transmembrane helix</keyword>
<keyword evidence="2 6" id="KW-0812">Transmembrane</keyword>
<feature type="transmembrane region" description="Helical" evidence="6">
    <location>
        <begin position="298"/>
        <end position="319"/>
    </location>
</feature>
<dbReference type="Pfam" id="PF00002">
    <property type="entry name" value="7tm_2"/>
    <property type="match status" value="1"/>
</dbReference>
<organism evidence="7 8">
    <name type="scientific">Lepraria finkii</name>
    <dbReference type="NCBI Taxonomy" id="1340010"/>
    <lineage>
        <taxon>Eukaryota</taxon>
        <taxon>Fungi</taxon>
        <taxon>Dikarya</taxon>
        <taxon>Ascomycota</taxon>
        <taxon>Pezizomycotina</taxon>
        <taxon>Lecanoromycetes</taxon>
        <taxon>OSLEUM clade</taxon>
        <taxon>Lecanoromycetidae</taxon>
        <taxon>Lecanorales</taxon>
        <taxon>Lecanorineae</taxon>
        <taxon>Stereocaulaceae</taxon>
        <taxon>Lepraria</taxon>
    </lineage>
</organism>
<feature type="region of interest" description="Disordered" evidence="5">
    <location>
        <begin position="423"/>
        <end position="473"/>
    </location>
</feature>
<evidence type="ECO:0000313" key="7">
    <source>
        <dbReference type="EMBL" id="KAL2058865.1"/>
    </source>
</evidence>
<dbReference type="PANTHER" id="PTHR42058:SF1">
    <property type="entry name" value="G-PROTEIN COUPLED RECEPTORS FAMILY 2 PROFILE 2 DOMAIN-CONTAINING PROTEIN"/>
    <property type="match status" value="1"/>
</dbReference>
<gene>
    <name evidence="7" type="ORF">ABVK25_000157</name>
</gene>
<feature type="transmembrane region" description="Helical" evidence="6">
    <location>
        <begin position="366"/>
        <end position="386"/>
    </location>
</feature>
<name>A0ABR4BM54_9LECA</name>
<keyword evidence="8" id="KW-1185">Reference proteome</keyword>
<comment type="caution">
    <text evidence="7">The sequence shown here is derived from an EMBL/GenBank/DDBJ whole genome shotgun (WGS) entry which is preliminary data.</text>
</comment>
<dbReference type="EMBL" id="JBHFEH010000001">
    <property type="protein sequence ID" value="KAL2058865.1"/>
    <property type="molecule type" value="Genomic_DNA"/>
</dbReference>
<accession>A0ABR4BM54</accession>
<feature type="transmembrane region" description="Helical" evidence="6">
    <location>
        <begin position="222"/>
        <end position="245"/>
    </location>
</feature>
<dbReference type="Proteomes" id="UP001590951">
    <property type="component" value="Unassembled WGS sequence"/>
</dbReference>
<evidence type="ECO:0000256" key="5">
    <source>
        <dbReference type="SAM" id="MobiDB-lite"/>
    </source>
</evidence>
<reference evidence="7 8" key="1">
    <citation type="submission" date="2024-09" db="EMBL/GenBank/DDBJ databases">
        <title>Rethinking Asexuality: The Enigmatic Case of Functional Sexual Genes in Lepraria (Stereocaulaceae).</title>
        <authorList>
            <person name="Doellman M."/>
            <person name="Sun Y."/>
            <person name="Barcenas-Pena A."/>
            <person name="Lumbsch H.T."/>
            <person name="Grewe F."/>
        </authorList>
    </citation>
    <scope>NUCLEOTIDE SEQUENCE [LARGE SCALE GENOMIC DNA]</scope>
    <source>
        <strain evidence="7 8">Grewe 0041</strain>
    </source>
</reference>
<evidence type="ECO:0000256" key="2">
    <source>
        <dbReference type="ARBA" id="ARBA00022692"/>
    </source>
</evidence>
<evidence type="ECO:0000256" key="4">
    <source>
        <dbReference type="ARBA" id="ARBA00023136"/>
    </source>
</evidence>
<evidence type="ECO:0000256" key="6">
    <source>
        <dbReference type="SAM" id="Phobius"/>
    </source>
</evidence>
<sequence>MSNMTAERGACAAPFLQLSNFASKVGYIPGRFCAPVPSIEGTIQCCLPCPITDWVYSEEFDVVPKAANWLNVAGMACSVSLLISYLILPLKRTNRHYLTIGLVVAVCCLQLGFIIPLAAQPDQCHDAITPNDMYSDRTCAFSGAFLLFGGFAAITWGFLRSVSIHLQICWQVVPGTKFFWASILTGLALPAAFAAAALAVTGTSYRFGETCHINHQKALDDYWVPLLGFAAVSTILQFITFGYCIKVYVKALFADDNNSTSQISSSGLPSYNSRTGSVKTVTAGQAYRRIRKVIALQWRGTVIVLIIIVNVVFLSIVFVQMDNTVTAAMQDLGKAEPWILCLVINGGDKNACLNQVKESGLVTNEATVMAVLILLSLNGIWTLLLLGRTSMIIGWIDLIRRPFARRPTDFVSVDARRFSNSPKNYEMITSPPSRSDHTPKIRETGLTSHPLTKEGADGLSPLGESPQSPSSRYASDYFSKEIEYNPGPNFGKDAEYRSPKLSFSTPRPPSSGGAMTRSRENSMTFSQRVDGWGRPFSTPREDNPASFGRPSPVRRESGARSFTPTYEWDPASTHAKPSRRQEPFGV</sequence>
<dbReference type="InterPro" id="IPR000832">
    <property type="entry name" value="GPCR_2_secretin-like"/>
</dbReference>
<comment type="subcellular location">
    <subcellularLocation>
        <location evidence="1">Membrane</location>
        <topology evidence="1">Multi-pass membrane protein</topology>
    </subcellularLocation>
</comment>
<dbReference type="PANTHER" id="PTHR42058">
    <property type="entry name" value="G_PROTEIN_RECEP_F2_4 DOMAIN-CONTAINING PROTEIN"/>
    <property type="match status" value="1"/>
</dbReference>
<evidence type="ECO:0000313" key="8">
    <source>
        <dbReference type="Proteomes" id="UP001590951"/>
    </source>
</evidence>
<feature type="transmembrane region" description="Helical" evidence="6">
    <location>
        <begin position="179"/>
        <end position="202"/>
    </location>
</feature>
<proteinExistence type="predicted"/>
<dbReference type="Gene3D" id="1.20.1070.10">
    <property type="entry name" value="Rhodopsin 7-helix transmembrane proteins"/>
    <property type="match status" value="1"/>
</dbReference>
<keyword evidence="4 6" id="KW-0472">Membrane</keyword>
<feature type="transmembrane region" description="Helical" evidence="6">
    <location>
        <begin position="69"/>
        <end position="88"/>
    </location>
</feature>
<feature type="region of interest" description="Disordered" evidence="5">
    <location>
        <begin position="488"/>
        <end position="586"/>
    </location>
</feature>